<evidence type="ECO:0000313" key="3">
    <source>
        <dbReference type="EMBL" id="OZG69494.1"/>
    </source>
</evidence>
<evidence type="ECO:0000313" key="6">
    <source>
        <dbReference type="Proteomes" id="UP000593943"/>
    </source>
</evidence>
<dbReference type="Proteomes" id="UP000216057">
    <property type="component" value="Unassembled WGS sequence"/>
</dbReference>
<feature type="region of interest" description="Disordered" evidence="1">
    <location>
        <begin position="1"/>
        <end position="26"/>
    </location>
</feature>
<feature type="region of interest" description="Disordered" evidence="1">
    <location>
        <begin position="125"/>
        <end position="208"/>
    </location>
</feature>
<dbReference type="AlphaFoldDB" id="A0A261GDK1"/>
<feature type="transmembrane region" description="Helical" evidence="2">
    <location>
        <begin position="93"/>
        <end position="119"/>
    </location>
</feature>
<protein>
    <submittedName>
        <fullName evidence="3">Ethanolamine utilization protein EutL</fullName>
    </submittedName>
</protein>
<proteinExistence type="predicted"/>
<keyword evidence="6" id="KW-1185">Reference proteome</keyword>
<keyword evidence="2" id="KW-1133">Transmembrane helix</keyword>
<evidence type="ECO:0000313" key="5">
    <source>
        <dbReference type="Proteomes" id="UP000216057"/>
    </source>
</evidence>
<organism evidence="3 5">
    <name type="scientific">Bifidobacterium eulemuris</name>
    <dbReference type="NCBI Taxonomy" id="1765219"/>
    <lineage>
        <taxon>Bacteria</taxon>
        <taxon>Bacillati</taxon>
        <taxon>Actinomycetota</taxon>
        <taxon>Actinomycetes</taxon>
        <taxon>Bifidobacteriales</taxon>
        <taxon>Bifidobacteriaceae</taxon>
        <taxon>Bifidobacterium</taxon>
    </lineage>
</organism>
<gene>
    <name evidence="4" type="ORF">BE0216_06510</name>
    <name evidence="3" type="ORF">BEUL_0235</name>
</gene>
<evidence type="ECO:0000313" key="4">
    <source>
        <dbReference type="EMBL" id="QOL32148.1"/>
    </source>
</evidence>
<dbReference type="EMBL" id="CP062938">
    <property type="protein sequence ID" value="QOL32148.1"/>
    <property type="molecule type" value="Genomic_DNA"/>
</dbReference>
<name>A0A261GDK1_9BIFI</name>
<dbReference type="Proteomes" id="UP000593943">
    <property type="component" value="Chromosome"/>
</dbReference>
<sequence length="208" mass="19997">MTDNTTSISNEQPNIATNTSAGGTQQNTYPYGTAQYGTSQYGTPQYGGAYADAPYGGTPYGGYTPYPSASAGAGVNAGAQAKNAKSTLGGKTIAMIVGIALACGLVGGAGGALAVNALVGQTSSTQMEMQMPGDMDSDMGDMGGMGGFGGQSGDGQSAPDGMSQGGSSDSGQSGGDSADTGSGSTGSNNSSSDSDAGTNAFGDSSMTI</sequence>
<evidence type="ECO:0000256" key="2">
    <source>
        <dbReference type="SAM" id="Phobius"/>
    </source>
</evidence>
<dbReference type="EMBL" id="MWWZ01000003">
    <property type="protein sequence ID" value="OZG69494.1"/>
    <property type="molecule type" value="Genomic_DNA"/>
</dbReference>
<dbReference type="RefSeq" id="WP_094635949.1">
    <property type="nucleotide sequence ID" value="NZ_CP062938.1"/>
</dbReference>
<dbReference type="OrthoDB" id="10015130at2"/>
<reference evidence="3 5" key="1">
    <citation type="journal article" date="2017" name="BMC Genomics">
        <title>Comparative genomic and phylogenomic analyses of the Bifidobacteriaceae family.</title>
        <authorList>
            <person name="Lugli G.A."/>
            <person name="Milani C."/>
            <person name="Turroni F."/>
            <person name="Duranti S."/>
            <person name="Mancabelli L."/>
            <person name="Mangifesta M."/>
            <person name="Ferrario C."/>
            <person name="Modesto M."/>
            <person name="Mattarelli P."/>
            <person name="Jiri K."/>
            <person name="van Sinderen D."/>
            <person name="Ventura M."/>
        </authorList>
    </citation>
    <scope>NUCLEOTIDE SEQUENCE [LARGE SCALE GENOMIC DNA]</scope>
    <source>
        <strain evidence="3 5">DSM 100216</strain>
    </source>
</reference>
<feature type="compositionally biased region" description="Low complexity" evidence="1">
    <location>
        <begin position="165"/>
        <end position="200"/>
    </location>
</feature>
<feature type="compositionally biased region" description="Gly residues" evidence="1">
    <location>
        <begin position="141"/>
        <end position="153"/>
    </location>
</feature>
<evidence type="ECO:0000256" key="1">
    <source>
        <dbReference type="SAM" id="MobiDB-lite"/>
    </source>
</evidence>
<keyword evidence="2" id="KW-0812">Transmembrane</keyword>
<reference evidence="4 6" key="2">
    <citation type="submission" date="2020-10" db="EMBL/GenBank/DDBJ databases">
        <title>Genome sequencing of Bifidobacterium eulemuris_DSMZ_100216.</title>
        <authorList>
            <person name="Kim J."/>
        </authorList>
    </citation>
    <scope>NUCLEOTIDE SEQUENCE [LARGE SCALE GENOMIC DNA]</scope>
    <source>
        <strain evidence="4 6">DSM 100216</strain>
    </source>
</reference>
<dbReference type="KEGG" id="beu:BE0216_06510"/>
<keyword evidence="2" id="KW-0472">Membrane</keyword>
<accession>A0A261GDK1</accession>